<evidence type="ECO:0000313" key="5">
    <source>
        <dbReference type="Proteomes" id="UP001165190"/>
    </source>
</evidence>
<organism evidence="4 5">
    <name type="scientific">Hibiscus trionum</name>
    <name type="common">Flower of an hour</name>
    <dbReference type="NCBI Taxonomy" id="183268"/>
    <lineage>
        <taxon>Eukaryota</taxon>
        <taxon>Viridiplantae</taxon>
        <taxon>Streptophyta</taxon>
        <taxon>Embryophyta</taxon>
        <taxon>Tracheophyta</taxon>
        <taxon>Spermatophyta</taxon>
        <taxon>Magnoliopsida</taxon>
        <taxon>eudicotyledons</taxon>
        <taxon>Gunneridae</taxon>
        <taxon>Pentapetalae</taxon>
        <taxon>rosids</taxon>
        <taxon>malvids</taxon>
        <taxon>Malvales</taxon>
        <taxon>Malvaceae</taxon>
        <taxon>Malvoideae</taxon>
        <taxon>Hibiscus</taxon>
    </lineage>
</organism>
<protein>
    <recommendedName>
        <fullName evidence="3">RRM domain-containing protein</fullName>
    </recommendedName>
</protein>
<comment type="caution">
    <text evidence="4">The sequence shown here is derived from an EMBL/GenBank/DDBJ whole genome shotgun (WGS) entry which is preliminary data.</text>
</comment>
<evidence type="ECO:0000313" key="4">
    <source>
        <dbReference type="EMBL" id="GMI63934.1"/>
    </source>
</evidence>
<gene>
    <name evidence="4" type="ORF">HRI_000062700</name>
</gene>
<dbReference type="InterPro" id="IPR012677">
    <property type="entry name" value="Nucleotide-bd_a/b_plait_sf"/>
</dbReference>
<keyword evidence="1 2" id="KW-0694">RNA-binding</keyword>
<evidence type="ECO:0000256" key="2">
    <source>
        <dbReference type="PROSITE-ProRule" id="PRU00176"/>
    </source>
</evidence>
<proteinExistence type="predicted"/>
<dbReference type="Gene3D" id="3.30.70.330">
    <property type="match status" value="1"/>
</dbReference>
<dbReference type="OrthoDB" id="1749483at2759"/>
<feature type="domain" description="RRM" evidence="3">
    <location>
        <begin position="26"/>
        <end position="106"/>
    </location>
</feature>
<evidence type="ECO:0000259" key="3">
    <source>
        <dbReference type="PROSITE" id="PS50102"/>
    </source>
</evidence>
<dbReference type="Proteomes" id="UP001165190">
    <property type="component" value="Unassembled WGS sequence"/>
</dbReference>
<dbReference type="PROSITE" id="PS50102">
    <property type="entry name" value="RRM"/>
    <property type="match status" value="1"/>
</dbReference>
<reference evidence="4" key="1">
    <citation type="submission" date="2023-05" db="EMBL/GenBank/DDBJ databases">
        <title>Genome and transcriptome analyses reveal genes involved in the formation of fine ridges on petal epidermal cells in Hibiscus trionum.</title>
        <authorList>
            <person name="Koshimizu S."/>
            <person name="Masuda S."/>
            <person name="Ishii T."/>
            <person name="Shirasu K."/>
            <person name="Hoshino A."/>
            <person name="Arita M."/>
        </authorList>
    </citation>
    <scope>NUCLEOTIDE SEQUENCE</scope>
    <source>
        <strain evidence="4">Hamamatsu line</strain>
    </source>
</reference>
<dbReference type="GO" id="GO:0003729">
    <property type="term" value="F:mRNA binding"/>
    <property type="evidence" value="ECO:0007669"/>
    <property type="project" value="TreeGrafter"/>
</dbReference>
<dbReference type="PANTHER" id="PTHR48025:SF1">
    <property type="entry name" value="RRM DOMAIN-CONTAINING PROTEIN"/>
    <property type="match status" value="1"/>
</dbReference>
<evidence type="ECO:0000256" key="1">
    <source>
        <dbReference type="ARBA" id="ARBA00022884"/>
    </source>
</evidence>
<dbReference type="CDD" id="cd00590">
    <property type="entry name" value="RRM_SF"/>
    <property type="match status" value="1"/>
</dbReference>
<accession>A0A9W7LH80</accession>
<dbReference type="SMART" id="SM00360">
    <property type="entry name" value="RRM"/>
    <property type="match status" value="1"/>
</dbReference>
<dbReference type="InterPro" id="IPR035979">
    <property type="entry name" value="RBD_domain_sf"/>
</dbReference>
<dbReference type="AlphaFoldDB" id="A0A9W7LH80"/>
<keyword evidence="5" id="KW-1185">Reference proteome</keyword>
<dbReference type="EMBL" id="BSYR01000002">
    <property type="protein sequence ID" value="GMI63934.1"/>
    <property type="molecule type" value="Genomic_DNA"/>
</dbReference>
<sequence>MAGAQGSLSRNNNGGSTGINHAAGVWTVFIDNLNRRVSRAALRELFNHYGRTSSVFIPEINRNRKYKESTFAFVTMVSKEEMLLIISMFDNTRIDGRVVRVSQAKYPKRNHRTTMGFGPRSKEPLQRKKHLQDLPTFPRKPPPQFVPVDLEKQSFKEALLKNLNKAESQENRDKNGENPIKVGSQDGSSFDFFIKPEDNVWLIASMVGLLKNSFELETVQQAFNFERIEASISIWNEDCAAYIIRFPSEEKMLYALENKKRSVLVLVLSHISSFGR</sequence>
<dbReference type="PANTHER" id="PTHR48025">
    <property type="entry name" value="OS02G0815200 PROTEIN"/>
    <property type="match status" value="1"/>
</dbReference>
<dbReference type="Pfam" id="PF00076">
    <property type="entry name" value="RRM_1"/>
    <property type="match status" value="1"/>
</dbReference>
<dbReference type="InterPro" id="IPR000504">
    <property type="entry name" value="RRM_dom"/>
</dbReference>
<dbReference type="SUPFAM" id="SSF54928">
    <property type="entry name" value="RNA-binding domain, RBD"/>
    <property type="match status" value="1"/>
</dbReference>
<dbReference type="InterPro" id="IPR050502">
    <property type="entry name" value="Euk_RNA-bind_prot"/>
</dbReference>
<name>A0A9W7LH80_HIBTR</name>